<comment type="caution">
    <text evidence="2">The sequence shown here is derived from an EMBL/GenBank/DDBJ whole genome shotgun (WGS) entry which is preliminary data.</text>
</comment>
<gene>
    <name evidence="2" type="ORF">AVEN_259617_1</name>
</gene>
<organism evidence="2 3">
    <name type="scientific">Araneus ventricosus</name>
    <name type="common">Orbweaver spider</name>
    <name type="synonym">Epeira ventricosa</name>
    <dbReference type="NCBI Taxonomy" id="182803"/>
    <lineage>
        <taxon>Eukaryota</taxon>
        <taxon>Metazoa</taxon>
        <taxon>Ecdysozoa</taxon>
        <taxon>Arthropoda</taxon>
        <taxon>Chelicerata</taxon>
        <taxon>Arachnida</taxon>
        <taxon>Araneae</taxon>
        <taxon>Araneomorphae</taxon>
        <taxon>Entelegynae</taxon>
        <taxon>Araneoidea</taxon>
        <taxon>Araneidae</taxon>
        <taxon>Araneus</taxon>
    </lineage>
</organism>
<dbReference type="Proteomes" id="UP000499080">
    <property type="component" value="Unassembled WGS sequence"/>
</dbReference>
<protein>
    <submittedName>
        <fullName evidence="2">Uncharacterized protein</fullName>
    </submittedName>
</protein>
<evidence type="ECO:0000313" key="2">
    <source>
        <dbReference type="EMBL" id="GBO08423.1"/>
    </source>
</evidence>
<reference evidence="2 3" key="1">
    <citation type="journal article" date="2019" name="Sci. Rep.">
        <title>Orb-weaving spider Araneus ventricosus genome elucidates the spidroin gene catalogue.</title>
        <authorList>
            <person name="Kono N."/>
            <person name="Nakamura H."/>
            <person name="Ohtoshi R."/>
            <person name="Moran D.A.P."/>
            <person name="Shinohara A."/>
            <person name="Yoshida Y."/>
            <person name="Fujiwara M."/>
            <person name="Mori M."/>
            <person name="Tomita M."/>
            <person name="Arakawa K."/>
        </authorList>
    </citation>
    <scope>NUCLEOTIDE SEQUENCE [LARGE SCALE GENOMIC DNA]</scope>
</reference>
<accession>A0A4Y2U7I4</accession>
<sequence length="115" mass="13103">MFLTITSTTTDPAGLDRSQARKHGWWVELMPPQRESHSVIRFSNRRLRVMKQLSVRPYDDREALFGLLELPSFMATPPHSAVVIRFGAVFTDLARSPPYNPSTSDFHSSRIEATD</sequence>
<evidence type="ECO:0000256" key="1">
    <source>
        <dbReference type="SAM" id="MobiDB-lite"/>
    </source>
</evidence>
<evidence type="ECO:0000313" key="3">
    <source>
        <dbReference type="Proteomes" id="UP000499080"/>
    </source>
</evidence>
<dbReference type="AlphaFoldDB" id="A0A4Y2U7I4"/>
<dbReference type="EMBL" id="BGPR01034163">
    <property type="protein sequence ID" value="GBO08423.1"/>
    <property type="molecule type" value="Genomic_DNA"/>
</dbReference>
<name>A0A4Y2U7I4_ARAVE</name>
<proteinExistence type="predicted"/>
<feature type="region of interest" description="Disordered" evidence="1">
    <location>
        <begin position="96"/>
        <end position="115"/>
    </location>
</feature>
<keyword evidence="3" id="KW-1185">Reference proteome</keyword>